<sequence>MANTQCEISNSFCGYIGIAEADMTPPAGIYLGNWGASTSPVATGIHRPLHMTCVTFQSNQKEKPLVLLGFDLGWWKDRNDELILRNEILEACGLTPDRLLICLSHTHAGPSTCRKDVHQPGGELIEPYLNKIKNVAVDSIKKAVSKAKKSLLSWAYGQCGLAKNRDLKDPGKNRYLVGYNPEKKADDTLLCGRITNESGQITATIVNYACHPTTLGWENTLISPDYIGAMRETIRETMGIPSLFIQGASGDLAPLLQYSGDTELADGHGRQLGYAVLSTLESMTAPGTVPVFDGVVESGAPLAIWNEIPETVSNACVPVKRDIRYLLKDFPDYAELETVWRDTNDPVTKERLWRKMGIRAGIGDGDETVIAVWIWKLGGAYLVVHPNEAYSVFQEMIRASYPGIPVVVGNLVNGSIGYFPPKDLYDQDLYAVWQTPFAAGCLEVLIKDTLRELKHLEKK</sequence>
<feature type="domain" description="Neutral/alkaline non-lysosomal ceramidase N-terminal" evidence="1">
    <location>
        <begin position="16"/>
        <end position="230"/>
    </location>
</feature>
<organism evidence="2 3">
    <name type="scientific">Membranihabitans marinus</name>
    <dbReference type="NCBI Taxonomy" id="1227546"/>
    <lineage>
        <taxon>Bacteria</taxon>
        <taxon>Pseudomonadati</taxon>
        <taxon>Bacteroidota</taxon>
        <taxon>Saprospiria</taxon>
        <taxon>Saprospirales</taxon>
        <taxon>Saprospiraceae</taxon>
        <taxon>Membranihabitans</taxon>
    </lineage>
</organism>
<dbReference type="EMBL" id="JAHVHU010000011">
    <property type="protein sequence ID" value="MBY5958948.1"/>
    <property type="molecule type" value="Genomic_DNA"/>
</dbReference>
<comment type="caution">
    <text evidence="2">The sequence shown here is derived from an EMBL/GenBank/DDBJ whole genome shotgun (WGS) entry which is preliminary data.</text>
</comment>
<protein>
    <submittedName>
        <fullName evidence="2">Neutral/alkaline non-lysosomal ceramidase N-terminal domain-containing protein</fullName>
    </submittedName>
</protein>
<dbReference type="AlphaFoldDB" id="A0A953LAQ7"/>
<name>A0A953LAQ7_9BACT</name>
<dbReference type="Pfam" id="PF04734">
    <property type="entry name" value="Ceramidase_alk"/>
    <property type="match status" value="1"/>
</dbReference>
<accession>A0A953LAQ7</accession>
<evidence type="ECO:0000313" key="2">
    <source>
        <dbReference type="EMBL" id="MBY5958948.1"/>
    </source>
</evidence>
<gene>
    <name evidence="2" type="ORF">KUV50_12425</name>
</gene>
<evidence type="ECO:0000259" key="1">
    <source>
        <dbReference type="Pfam" id="PF04734"/>
    </source>
</evidence>
<dbReference type="RefSeq" id="WP_222580487.1">
    <property type="nucleotide sequence ID" value="NZ_JAHVHU010000011.1"/>
</dbReference>
<dbReference type="InterPro" id="IPR031329">
    <property type="entry name" value="NEUT/ALK_ceramidase_N"/>
</dbReference>
<keyword evidence="3" id="KW-1185">Reference proteome</keyword>
<evidence type="ECO:0000313" key="3">
    <source>
        <dbReference type="Proteomes" id="UP000753961"/>
    </source>
</evidence>
<dbReference type="Proteomes" id="UP000753961">
    <property type="component" value="Unassembled WGS sequence"/>
</dbReference>
<reference evidence="2" key="1">
    <citation type="submission" date="2021-06" db="EMBL/GenBank/DDBJ databases">
        <title>44 bacteria genomes isolated from Dapeng, Shenzhen.</title>
        <authorList>
            <person name="Zheng W."/>
            <person name="Yu S."/>
            <person name="Huang Y."/>
        </authorList>
    </citation>
    <scope>NUCLEOTIDE SEQUENCE</scope>
    <source>
        <strain evidence="2">DP5N28-2</strain>
    </source>
</reference>
<proteinExistence type="predicted"/>